<evidence type="ECO:0000313" key="3">
    <source>
        <dbReference type="Proteomes" id="UP000242180"/>
    </source>
</evidence>
<comment type="caution">
    <text evidence="2">The sequence shown here is derived from an EMBL/GenBank/DDBJ whole genome shotgun (WGS) entry which is preliminary data.</text>
</comment>
<dbReference type="InParanoid" id="A0A1X2H2S6"/>
<dbReference type="AlphaFoldDB" id="A0A1X2H2S6"/>
<organism evidence="2 3">
    <name type="scientific">Syncephalastrum racemosum</name>
    <name type="common">Filamentous fungus</name>
    <dbReference type="NCBI Taxonomy" id="13706"/>
    <lineage>
        <taxon>Eukaryota</taxon>
        <taxon>Fungi</taxon>
        <taxon>Fungi incertae sedis</taxon>
        <taxon>Mucoromycota</taxon>
        <taxon>Mucoromycotina</taxon>
        <taxon>Mucoromycetes</taxon>
        <taxon>Mucorales</taxon>
        <taxon>Syncephalastraceae</taxon>
        <taxon>Syncephalastrum</taxon>
    </lineage>
</organism>
<proteinExistence type="predicted"/>
<reference evidence="2 3" key="1">
    <citation type="submission" date="2016-07" db="EMBL/GenBank/DDBJ databases">
        <title>Pervasive Adenine N6-methylation of Active Genes in Fungi.</title>
        <authorList>
            <consortium name="DOE Joint Genome Institute"/>
            <person name="Mondo S.J."/>
            <person name="Dannebaum R.O."/>
            <person name="Kuo R.C."/>
            <person name="Labutti K."/>
            <person name="Haridas S."/>
            <person name="Kuo A."/>
            <person name="Salamov A."/>
            <person name="Ahrendt S.R."/>
            <person name="Lipzen A."/>
            <person name="Sullivan W."/>
            <person name="Andreopoulos W.B."/>
            <person name="Clum A."/>
            <person name="Lindquist E."/>
            <person name="Daum C."/>
            <person name="Ramamoorthy G.K."/>
            <person name="Gryganskyi A."/>
            <person name="Culley D."/>
            <person name="Magnuson J.K."/>
            <person name="James T.Y."/>
            <person name="O'Malley M.A."/>
            <person name="Stajich J.E."/>
            <person name="Spatafora J.W."/>
            <person name="Visel A."/>
            <person name="Grigoriev I.V."/>
        </authorList>
    </citation>
    <scope>NUCLEOTIDE SEQUENCE [LARGE SCALE GENOMIC DNA]</scope>
    <source>
        <strain evidence="2 3">NRRL 2496</strain>
    </source>
</reference>
<keyword evidence="1" id="KW-0732">Signal</keyword>
<keyword evidence="3" id="KW-1185">Reference proteome</keyword>
<gene>
    <name evidence="2" type="ORF">BCR43DRAFT_527345</name>
</gene>
<sequence length="228" mass="25603">MKFSSICTFLISALALSASAVPIEERGLKSCYKHAELTQYWIPKEGDKDMLNDGKSVKLDGPKTKKLKTKDGKTIAKVSKNTFKKFQMEGTGLLESGIMVNLDDGKDTYMKVDRKDDPYGIGSDDDNKLTPWVSVASNDIKQGTTLYIKELDGKKLPDGKKHNGCVRVDDEGWSFDGCQLDFFVLQYSAYKKLEDELPDKVSVEKKKCKIQNYVTSPVKKWAALKKTH</sequence>
<dbReference type="Proteomes" id="UP000242180">
    <property type="component" value="Unassembled WGS sequence"/>
</dbReference>
<accession>A0A1X2H2S6</accession>
<dbReference type="CDD" id="cd22785">
    <property type="entry name" value="DPBB_MltA-like"/>
    <property type="match status" value="1"/>
</dbReference>
<feature type="chain" id="PRO_5013253547" evidence="1">
    <location>
        <begin position="21"/>
        <end position="228"/>
    </location>
</feature>
<evidence type="ECO:0000313" key="2">
    <source>
        <dbReference type="EMBL" id="ORY92049.1"/>
    </source>
</evidence>
<evidence type="ECO:0000256" key="1">
    <source>
        <dbReference type="SAM" id="SignalP"/>
    </source>
</evidence>
<name>A0A1X2H2S6_SYNRA</name>
<feature type="signal peptide" evidence="1">
    <location>
        <begin position="1"/>
        <end position="20"/>
    </location>
</feature>
<protein>
    <submittedName>
        <fullName evidence="2">Uncharacterized protein</fullName>
    </submittedName>
</protein>
<dbReference type="EMBL" id="MCGN01000010">
    <property type="protein sequence ID" value="ORY92049.1"/>
    <property type="molecule type" value="Genomic_DNA"/>
</dbReference>
<dbReference type="OMA" id="ITQYWIP"/>
<dbReference type="OrthoDB" id="5985073at2759"/>